<evidence type="ECO:0000313" key="2">
    <source>
        <dbReference type="EMBL" id="KAJ7214907.1"/>
    </source>
</evidence>
<gene>
    <name evidence="2" type="ORF">GGX14DRAFT_609738</name>
</gene>
<evidence type="ECO:0000313" key="3">
    <source>
        <dbReference type="Proteomes" id="UP001219525"/>
    </source>
</evidence>
<reference evidence="2" key="1">
    <citation type="submission" date="2023-03" db="EMBL/GenBank/DDBJ databases">
        <title>Massive genome expansion in bonnet fungi (Mycena s.s.) driven by repeated elements and novel gene families across ecological guilds.</title>
        <authorList>
            <consortium name="Lawrence Berkeley National Laboratory"/>
            <person name="Harder C.B."/>
            <person name="Miyauchi S."/>
            <person name="Viragh M."/>
            <person name="Kuo A."/>
            <person name="Thoen E."/>
            <person name="Andreopoulos B."/>
            <person name="Lu D."/>
            <person name="Skrede I."/>
            <person name="Drula E."/>
            <person name="Henrissat B."/>
            <person name="Morin E."/>
            <person name="Kohler A."/>
            <person name="Barry K."/>
            <person name="LaButti K."/>
            <person name="Morin E."/>
            <person name="Salamov A."/>
            <person name="Lipzen A."/>
            <person name="Mereny Z."/>
            <person name="Hegedus B."/>
            <person name="Baldrian P."/>
            <person name="Stursova M."/>
            <person name="Weitz H."/>
            <person name="Taylor A."/>
            <person name="Grigoriev I.V."/>
            <person name="Nagy L.G."/>
            <person name="Martin F."/>
            <person name="Kauserud H."/>
        </authorList>
    </citation>
    <scope>NUCLEOTIDE SEQUENCE</scope>
    <source>
        <strain evidence="2">9144</strain>
    </source>
</reference>
<evidence type="ECO:0000256" key="1">
    <source>
        <dbReference type="SAM" id="Phobius"/>
    </source>
</evidence>
<sequence>MADAAALHDLWFDMILQICMAGVRTILNSPALSTKEPRLLCYSTVRSSGHAPRISPLIATAGIYIILFVLAIATLSRRKTAGRRVLLVATWSMVALATGQIVVVLASCAVSIQISQQILVSSADPNAGPVTLYRCYVIWGRKWTVISVPGILILATLGIGLFLTFTTSAFPSSIGYLMGAVTNIVLMVLTAGRIWWIRGETLHVGLDQIFRRLESGALYCVCVILLAVTAPRHDVPEGTLFYVVVGISSQVINIAPTLTIVRVGLGHNIQDSIEKWARDSRPTSYSKRDLTMGRGEQFPPSSVEVLDIRPEV</sequence>
<feature type="transmembrane region" description="Helical" evidence="1">
    <location>
        <begin position="151"/>
        <end position="170"/>
    </location>
</feature>
<name>A0AAD6VNJ9_9AGAR</name>
<keyword evidence="1" id="KW-0812">Transmembrane</keyword>
<comment type="caution">
    <text evidence="2">The sequence shown here is derived from an EMBL/GenBank/DDBJ whole genome shotgun (WGS) entry which is preliminary data.</text>
</comment>
<dbReference type="AlphaFoldDB" id="A0AAD6VNJ9"/>
<feature type="transmembrane region" description="Helical" evidence="1">
    <location>
        <begin position="54"/>
        <end position="73"/>
    </location>
</feature>
<accession>A0AAD6VNJ9</accession>
<keyword evidence="3" id="KW-1185">Reference proteome</keyword>
<dbReference type="Proteomes" id="UP001219525">
    <property type="component" value="Unassembled WGS sequence"/>
</dbReference>
<feature type="transmembrane region" description="Helical" evidence="1">
    <location>
        <begin position="176"/>
        <end position="196"/>
    </location>
</feature>
<dbReference type="EMBL" id="JARJCW010000018">
    <property type="protein sequence ID" value="KAJ7214907.1"/>
    <property type="molecule type" value="Genomic_DNA"/>
</dbReference>
<proteinExistence type="predicted"/>
<keyword evidence="1" id="KW-0472">Membrane</keyword>
<feature type="transmembrane region" description="Helical" evidence="1">
    <location>
        <begin position="239"/>
        <end position="265"/>
    </location>
</feature>
<feature type="transmembrane region" description="Helical" evidence="1">
    <location>
        <begin position="216"/>
        <end position="233"/>
    </location>
</feature>
<feature type="transmembrane region" description="Helical" evidence="1">
    <location>
        <begin position="85"/>
        <end position="112"/>
    </location>
</feature>
<keyword evidence="1" id="KW-1133">Transmembrane helix</keyword>
<protein>
    <submittedName>
        <fullName evidence="2">Uncharacterized protein</fullName>
    </submittedName>
</protein>
<organism evidence="2 3">
    <name type="scientific">Mycena pura</name>
    <dbReference type="NCBI Taxonomy" id="153505"/>
    <lineage>
        <taxon>Eukaryota</taxon>
        <taxon>Fungi</taxon>
        <taxon>Dikarya</taxon>
        <taxon>Basidiomycota</taxon>
        <taxon>Agaricomycotina</taxon>
        <taxon>Agaricomycetes</taxon>
        <taxon>Agaricomycetidae</taxon>
        <taxon>Agaricales</taxon>
        <taxon>Marasmiineae</taxon>
        <taxon>Mycenaceae</taxon>
        <taxon>Mycena</taxon>
    </lineage>
</organism>